<dbReference type="PATRIC" id="fig|1230456.3.peg.3345"/>
<keyword evidence="1" id="KW-0812">Transmembrane</keyword>
<dbReference type="Proteomes" id="UP000011546">
    <property type="component" value="Unassembled WGS sequence"/>
</dbReference>
<dbReference type="STRING" id="1230456.C468_16782"/>
<feature type="transmembrane region" description="Helical" evidence="1">
    <location>
        <begin position="6"/>
        <end position="24"/>
    </location>
</feature>
<sequence>MLSMVGVGGSIGTAISADVALYHGRSLLAFAARIGTWLRIAGLLSFLLVLAWTGLIPGADLTIQLGTLSDEMGKLWSVILKP</sequence>
<name>M0NLW1_9EURY</name>
<evidence type="ECO:0000313" key="2">
    <source>
        <dbReference type="EMBL" id="EMA57665.1"/>
    </source>
</evidence>
<proteinExistence type="predicted"/>
<organism evidence="2 3">
    <name type="scientific">Halorubrum kocurii JCM 14978</name>
    <dbReference type="NCBI Taxonomy" id="1230456"/>
    <lineage>
        <taxon>Archaea</taxon>
        <taxon>Methanobacteriati</taxon>
        <taxon>Methanobacteriota</taxon>
        <taxon>Stenosarchaea group</taxon>
        <taxon>Halobacteria</taxon>
        <taxon>Halobacteriales</taxon>
        <taxon>Haloferacaceae</taxon>
        <taxon>Halorubrum</taxon>
    </lineage>
</organism>
<keyword evidence="1" id="KW-0472">Membrane</keyword>
<dbReference type="AlphaFoldDB" id="M0NLW1"/>
<gene>
    <name evidence="2" type="ORF">C468_16782</name>
</gene>
<accession>M0NLW1</accession>
<evidence type="ECO:0000256" key="1">
    <source>
        <dbReference type="SAM" id="Phobius"/>
    </source>
</evidence>
<feature type="transmembrane region" description="Helical" evidence="1">
    <location>
        <begin position="36"/>
        <end position="55"/>
    </location>
</feature>
<dbReference type="EMBL" id="AOJH01000102">
    <property type="protein sequence ID" value="EMA57665.1"/>
    <property type="molecule type" value="Genomic_DNA"/>
</dbReference>
<evidence type="ECO:0000313" key="3">
    <source>
        <dbReference type="Proteomes" id="UP000011546"/>
    </source>
</evidence>
<reference evidence="2 3" key="1">
    <citation type="journal article" date="2014" name="PLoS Genet.">
        <title>Phylogenetically driven sequencing of extremely halophilic archaea reveals strategies for static and dynamic osmo-response.</title>
        <authorList>
            <person name="Becker E.A."/>
            <person name="Seitzer P.M."/>
            <person name="Tritt A."/>
            <person name="Larsen D."/>
            <person name="Krusor M."/>
            <person name="Yao A.I."/>
            <person name="Wu D."/>
            <person name="Madern D."/>
            <person name="Eisen J.A."/>
            <person name="Darling A.E."/>
            <person name="Facciotti M.T."/>
        </authorList>
    </citation>
    <scope>NUCLEOTIDE SEQUENCE [LARGE SCALE GENOMIC DNA]</scope>
    <source>
        <strain evidence="2 3">JCM 14978</strain>
    </source>
</reference>
<protein>
    <submittedName>
        <fullName evidence="2">Uncharacterized protein</fullName>
    </submittedName>
</protein>
<comment type="caution">
    <text evidence="2">The sequence shown here is derived from an EMBL/GenBank/DDBJ whole genome shotgun (WGS) entry which is preliminary data.</text>
</comment>
<keyword evidence="3" id="KW-1185">Reference proteome</keyword>
<keyword evidence="1" id="KW-1133">Transmembrane helix</keyword>